<dbReference type="Proteomes" id="UP000009080">
    <property type="component" value="Chromosome"/>
</dbReference>
<dbReference type="HOGENOM" id="CLU_2425979_0_0_6"/>
<evidence type="ECO:0000313" key="2">
    <source>
        <dbReference type="EMBL" id="ACR11648.1"/>
    </source>
</evidence>
<evidence type="ECO:0000313" key="3">
    <source>
        <dbReference type="Proteomes" id="UP000009080"/>
    </source>
</evidence>
<dbReference type="KEGG" id="ttu:TERTU_1885"/>
<gene>
    <name evidence="2" type="ordered locus">TERTU_1885</name>
</gene>
<dbReference type="OrthoDB" id="6389027at2"/>
<sequence>MKVKFRFNKRSNVMVTLIASGAALAMMVVRFGYPADKLFEALWVAVLLLAALVGAAAVLGLCLRWLMGRGDSVMDESLHRLNNKLEEDSEK</sequence>
<feature type="transmembrane region" description="Helical" evidence="1">
    <location>
        <begin position="41"/>
        <end position="66"/>
    </location>
</feature>
<reference evidence="2 3" key="1">
    <citation type="journal article" date="2009" name="PLoS ONE">
        <title>The complete genome of Teredinibacter turnerae T7901: an intracellular endosymbiont of marine wood-boring bivalves (shipworms).</title>
        <authorList>
            <person name="Yang J.C."/>
            <person name="Madupu R."/>
            <person name="Durkin A.S."/>
            <person name="Ekborg N.A."/>
            <person name="Pedamallu C.S."/>
            <person name="Hostetler J.B."/>
            <person name="Radune D."/>
            <person name="Toms B.S."/>
            <person name="Henrissat B."/>
            <person name="Coutinho P.M."/>
            <person name="Schwarz S."/>
            <person name="Field L."/>
            <person name="Trindade-Silva A.E."/>
            <person name="Soares C.A.G."/>
            <person name="Elshahawi S."/>
            <person name="Hanora A."/>
            <person name="Schmidt E.W."/>
            <person name="Haygood M.G."/>
            <person name="Posfai J."/>
            <person name="Benner J."/>
            <person name="Madinger C."/>
            <person name="Nove J."/>
            <person name="Anton B."/>
            <person name="Chaudhary K."/>
            <person name="Foster J."/>
            <person name="Holman A."/>
            <person name="Kumar S."/>
            <person name="Lessard P.A."/>
            <person name="Luyten Y.A."/>
            <person name="Slatko B."/>
            <person name="Wood N."/>
            <person name="Wu B."/>
            <person name="Teplitski M."/>
            <person name="Mougous J.D."/>
            <person name="Ward N."/>
            <person name="Eisen J.A."/>
            <person name="Badger J.H."/>
            <person name="Distel D.L."/>
        </authorList>
    </citation>
    <scope>NUCLEOTIDE SEQUENCE [LARGE SCALE GENOMIC DNA]</scope>
    <source>
        <strain evidence="3">ATCC 39867 / T7901</strain>
    </source>
</reference>
<keyword evidence="1" id="KW-1133">Transmembrane helix</keyword>
<dbReference type="EMBL" id="CP001614">
    <property type="protein sequence ID" value="ACR11648.1"/>
    <property type="molecule type" value="Genomic_DNA"/>
</dbReference>
<dbReference type="STRING" id="377629.TERTU_1885"/>
<keyword evidence="1" id="KW-0812">Transmembrane</keyword>
<feature type="transmembrane region" description="Helical" evidence="1">
    <location>
        <begin position="12"/>
        <end position="29"/>
    </location>
</feature>
<evidence type="ECO:0000256" key="1">
    <source>
        <dbReference type="SAM" id="Phobius"/>
    </source>
</evidence>
<name>C5BHZ3_TERTT</name>
<organism evidence="2 3">
    <name type="scientific">Teredinibacter turnerae (strain ATCC 39867 / T7901)</name>
    <dbReference type="NCBI Taxonomy" id="377629"/>
    <lineage>
        <taxon>Bacteria</taxon>
        <taxon>Pseudomonadati</taxon>
        <taxon>Pseudomonadota</taxon>
        <taxon>Gammaproteobacteria</taxon>
        <taxon>Cellvibrionales</taxon>
        <taxon>Cellvibrionaceae</taxon>
        <taxon>Teredinibacter</taxon>
    </lineage>
</organism>
<dbReference type="RefSeq" id="WP_015817760.1">
    <property type="nucleotide sequence ID" value="NC_012997.1"/>
</dbReference>
<keyword evidence="3" id="KW-1185">Reference proteome</keyword>
<dbReference type="AlphaFoldDB" id="C5BHZ3"/>
<dbReference type="eggNOG" id="ENOG5030T9N">
    <property type="taxonomic scope" value="Bacteria"/>
</dbReference>
<proteinExistence type="predicted"/>
<accession>C5BHZ3</accession>
<keyword evidence="1" id="KW-0472">Membrane</keyword>
<protein>
    <submittedName>
        <fullName evidence="2">Uncharacterized protein</fullName>
    </submittedName>
</protein>